<gene>
    <name evidence="3" type="ORF">UR54_C0021G0004</name>
</gene>
<name>A0A0G0ASG8_9BACT</name>
<sequence length="366" mass="43412">MKKIGIDARLYSQTGIGTYLQNFLFYLDKNNPKKESFYIYLRKEDFSKVKFNSKNLIKKVADYPWHSLSEQSGFLRQLNQDNLDLMHFTYFSYPIFYSRKFIATIHDITPLLFKTGKASTKNQLIYNVKHLFFRIILRCQIERAIKIITPTYTVKKQLIDIYREKISKKILPIYEGISYKIIKTLENKNLDKKFRNFFIYVGNFYPHKNVEKLIYAFSKVEISNKLILLGPNDYFKERLFQLINRLKQEKRILFFNDPSISDLVFFYKNAQALIHPSLSEGFGLPLIEAAYFNCPIIASNINVFKELLGNNYLSFNPSDVNDISSKIKKFLEKKLKFNYKNIIKQYSFEKMTDETVKIYKEALYGN</sequence>
<dbReference type="Proteomes" id="UP000034688">
    <property type="component" value="Unassembled WGS sequence"/>
</dbReference>
<dbReference type="CDD" id="cd03809">
    <property type="entry name" value="GT4_MtfB-like"/>
    <property type="match status" value="1"/>
</dbReference>
<protein>
    <submittedName>
        <fullName evidence="3">Glycosyl transferase group 1</fullName>
    </submittedName>
</protein>
<dbReference type="Pfam" id="PF00534">
    <property type="entry name" value="Glycos_transf_1"/>
    <property type="match status" value="1"/>
</dbReference>
<comment type="caution">
    <text evidence="3">The sequence shown here is derived from an EMBL/GenBank/DDBJ whole genome shotgun (WGS) entry which is preliminary data.</text>
</comment>
<evidence type="ECO:0000259" key="2">
    <source>
        <dbReference type="Pfam" id="PF00534"/>
    </source>
</evidence>
<dbReference type="PANTHER" id="PTHR46401:SF2">
    <property type="entry name" value="GLYCOSYLTRANSFERASE WBBK-RELATED"/>
    <property type="match status" value="1"/>
</dbReference>
<dbReference type="GO" id="GO:0009103">
    <property type="term" value="P:lipopolysaccharide biosynthetic process"/>
    <property type="evidence" value="ECO:0007669"/>
    <property type="project" value="TreeGrafter"/>
</dbReference>
<keyword evidence="1 3" id="KW-0808">Transferase</keyword>
<accession>A0A0G0ASG8</accession>
<dbReference type="AlphaFoldDB" id="A0A0G0ASG8"/>
<dbReference type="InterPro" id="IPR001296">
    <property type="entry name" value="Glyco_trans_1"/>
</dbReference>
<dbReference type="SUPFAM" id="SSF53756">
    <property type="entry name" value="UDP-Glycosyltransferase/glycogen phosphorylase"/>
    <property type="match status" value="1"/>
</dbReference>
<reference evidence="3 4" key="1">
    <citation type="journal article" date="2015" name="Nature">
        <title>rRNA introns, odd ribosomes, and small enigmatic genomes across a large radiation of phyla.</title>
        <authorList>
            <person name="Brown C.T."/>
            <person name="Hug L.A."/>
            <person name="Thomas B.C."/>
            <person name="Sharon I."/>
            <person name="Castelle C.J."/>
            <person name="Singh A."/>
            <person name="Wilkins M.J."/>
            <person name="Williams K.H."/>
            <person name="Banfield J.F."/>
        </authorList>
    </citation>
    <scope>NUCLEOTIDE SEQUENCE [LARGE SCALE GENOMIC DNA]</scope>
</reference>
<dbReference type="PANTHER" id="PTHR46401">
    <property type="entry name" value="GLYCOSYLTRANSFERASE WBBK-RELATED"/>
    <property type="match status" value="1"/>
</dbReference>
<evidence type="ECO:0000256" key="1">
    <source>
        <dbReference type="ARBA" id="ARBA00022679"/>
    </source>
</evidence>
<dbReference type="GO" id="GO:0016757">
    <property type="term" value="F:glycosyltransferase activity"/>
    <property type="evidence" value="ECO:0007669"/>
    <property type="project" value="InterPro"/>
</dbReference>
<dbReference type="Gene3D" id="3.40.50.2000">
    <property type="entry name" value="Glycogen Phosphorylase B"/>
    <property type="match status" value="2"/>
</dbReference>
<organism evidence="3 4">
    <name type="scientific">Candidatus Roizmanbacteria bacterium GW2011_GWA2_34_18</name>
    <dbReference type="NCBI Taxonomy" id="1618477"/>
    <lineage>
        <taxon>Bacteria</taxon>
        <taxon>Candidatus Roizmaniibacteriota</taxon>
    </lineage>
</organism>
<evidence type="ECO:0000313" key="3">
    <source>
        <dbReference type="EMBL" id="KKP60043.1"/>
    </source>
</evidence>
<feature type="domain" description="Glycosyl transferase family 1" evidence="2">
    <location>
        <begin position="186"/>
        <end position="341"/>
    </location>
</feature>
<dbReference type="EMBL" id="LBPP01000021">
    <property type="protein sequence ID" value="KKP60043.1"/>
    <property type="molecule type" value="Genomic_DNA"/>
</dbReference>
<dbReference type="STRING" id="1618477.UR54_C0021G0004"/>
<proteinExistence type="predicted"/>
<evidence type="ECO:0000313" key="4">
    <source>
        <dbReference type="Proteomes" id="UP000034688"/>
    </source>
</evidence>